<dbReference type="Pfam" id="PF07252">
    <property type="entry name" value="DUF1433"/>
    <property type="match status" value="1"/>
</dbReference>
<dbReference type="InterPro" id="IPR009881">
    <property type="entry name" value="DUF1433"/>
</dbReference>
<dbReference type="AlphaFoldDB" id="A0A7W1T6B0"/>
<evidence type="ECO:0000313" key="2">
    <source>
        <dbReference type="Proteomes" id="UP000548787"/>
    </source>
</evidence>
<dbReference type="Proteomes" id="UP000548787">
    <property type="component" value="Unassembled WGS sequence"/>
</dbReference>
<organism evidence="1 2">
    <name type="scientific">Listeria rustica</name>
    <dbReference type="NCBI Taxonomy" id="2713503"/>
    <lineage>
        <taxon>Bacteria</taxon>
        <taxon>Bacillati</taxon>
        <taxon>Bacillota</taxon>
        <taxon>Bacilli</taxon>
        <taxon>Bacillales</taxon>
        <taxon>Listeriaceae</taxon>
        <taxon>Listeria</taxon>
    </lineage>
</organism>
<sequence length="113" mass="13106">MKHEINKREEAREEADNKLIAEEKPRIEKYLKYNYENIDSVTVTEVVHNPTGIPHIMGYVNGDKKLSFDAGVYDERFEGALDATGDSFPYTKDLNHNMVSVSEIEKREQEKQE</sequence>
<keyword evidence="2" id="KW-1185">Reference proteome</keyword>
<reference evidence="1 2" key="1">
    <citation type="submission" date="2020-08" db="EMBL/GenBank/DDBJ databases">
        <title>Listeria ohnekaius sp. nov. and Listeria portnoyii sp. nov. isolated from non-agricultural and natural environments.</title>
        <authorList>
            <person name="Weller D."/>
            <person name="Belias A.M."/>
            <person name="Liao J."/>
            <person name="Guo S."/>
            <person name="Orsi R.H."/>
            <person name="Wiedmann M."/>
        </authorList>
    </citation>
    <scope>NUCLEOTIDE SEQUENCE [LARGE SCALE GENOMIC DNA]</scope>
    <source>
        <strain evidence="1 2">FSL W9-0585</strain>
    </source>
</reference>
<evidence type="ECO:0000313" key="1">
    <source>
        <dbReference type="EMBL" id="MBA3926244.1"/>
    </source>
</evidence>
<dbReference type="EMBL" id="JABJVM010000006">
    <property type="protein sequence ID" value="MBA3926244.1"/>
    <property type="molecule type" value="Genomic_DNA"/>
</dbReference>
<dbReference type="Gene3D" id="3.10.450.130">
    <property type="entry name" value="folded 79 residue fragment of lin0334 like domains"/>
    <property type="match status" value="1"/>
</dbReference>
<accession>A0A7W1T6B0</accession>
<comment type="caution">
    <text evidence="1">The sequence shown here is derived from an EMBL/GenBank/DDBJ whole genome shotgun (WGS) entry which is preliminary data.</text>
</comment>
<proteinExistence type="predicted"/>
<dbReference type="RefSeq" id="WP_181676431.1">
    <property type="nucleotide sequence ID" value="NZ_JABJVM010000006.1"/>
</dbReference>
<gene>
    <name evidence="1" type="ORF">HPK16_07810</name>
</gene>
<protein>
    <submittedName>
        <fullName evidence="1">DUF1433 domain-containing protein</fullName>
    </submittedName>
</protein>
<name>A0A7W1T6B0_9LIST</name>